<accession>A0A645H153</accession>
<name>A0A645H153_9ZZZZ</name>
<comment type="caution">
    <text evidence="5">The sequence shown here is derived from an EMBL/GenBank/DDBJ whole genome shotgun (WGS) entry which is preliminary data.</text>
</comment>
<dbReference type="InterPro" id="IPR050204">
    <property type="entry name" value="AraC_XylS_family_regulators"/>
</dbReference>
<evidence type="ECO:0000259" key="4">
    <source>
        <dbReference type="PROSITE" id="PS01124"/>
    </source>
</evidence>
<evidence type="ECO:0000256" key="3">
    <source>
        <dbReference type="ARBA" id="ARBA00023163"/>
    </source>
</evidence>
<dbReference type="GO" id="GO:0003700">
    <property type="term" value="F:DNA-binding transcription factor activity"/>
    <property type="evidence" value="ECO:0007669"/>
    <property type="project" value="InterPro"/>
</dbReference>
<dbReference type="GO" id="GO:0043565">
    <property type="term" value="F:sequence-specific DNA binding"/>
    <property type="evidence" value="ECO:0007669"/>
    <property type="project" value="InterPro"/>
</dbReference>
<dbReference type="InterPro" id="IPR018060">
    <property type="entry name" value="HTH_AraC"/>
</dbReference>
<keyword evidence="1" id="KW-0805">Transcription regulation</keyword>
<dbReference type="EMBL" id="VSSQ01080362">
    <property type="protein sequence ID" value="MPN29593.1"/>
    <property type="molecule type" value="Genomic_DNA"/>
</dbReference>
<evidence type="ECO:0000256" key="1">
    <source>
        <dbReference type="ARBA" id="ARBA00023015"/>
    </source>
</evidence>
<reference evidence="5" key="1">
    <citation type="submission" date="2019-08" db="EMBL/GenBank/DDBJ databases">
        <authorList>
            <person name="Kucharzyk K."/>
            <person name="Murdoch R.W."/>
            <person name="Higgins S."/>
            <person name="Loffler F."/>
        </authorList>
    </citation>
    <scope>NUCLEOTIDE SEQUENCE</scope>
</reference>
<feature type="domain" description="HTH araC/xylS-type" evidence="4">
    <location>
        <begin position="47"/>
        <end position="148"/>
    </location>
</feature>
<evidence type="ECO:0000256" key="2">
    <source>
        <dbReference type="ARBA" id="ARBA00023125"/>
    </source>
</evidence>
<protein>
    <recommendedName>
        <fullName evidence="4">HTH araC/xylS-type domain-containing protein</fullName>
    </recommendedName>
</protein>
<keyword evidence="2" id="KW-0238">DNA-binding</keyword>
<dbReference type="PANTHER" id="PTHR46796">
    <property type="entry name" value="HTH-TYPE TRANSCRIPTIONAL ACTIVATOR RHAS-RELATED"/>
    <property type="match status" value="1"/>
</dbReference>
<dbReference type="Gene3D" id="1.10.10.60">
    <property type="entry name" value="Homeodomain-like"/>
    <property type="match status" value="1"/>
</dbReference>
<dbReference type="AlphaFoldDB" id="A0A645H153"/>
<dbReference type="SMART" id="SM00342">
    <property type="entry name" value="HTH_ARAC"/>
    <property type="match status" value="1"/>
</dbReference>
<dbReference type="PROSITE" id="PS01124">
    <property type="entry name" value="HTH_ARAC_FAMILY_2"/>
    <property type="match status" value="1"/>
</dbReference>
<dbReference type="Pfam" id="PF12833">
    <property type="entry name" value="HTH_18"/>
    <property type="match status" value="1"/>
</dbReference>
<dbReference type="PANTHER" id="PTHR46796:SF13">
    <property type="entry name" value="HTH-TYPE TRANSCRIPTIONAL ACTIVATOR RHAS"/>
    <property type="match status" value="1"/>
</dbReference>
<evidence type="ECO:0000313" key="5">
    <source>
        <dbReference type="EMBL" id="MPN29593.1"/>
    </source>
</evidence>
<proteinExistence type="predicted"/>
<keyword evidence="3" id="KW-0804">Transcription</keyword>
<sequence>MSDIHAPLRLLSEQLWENRENRNNPENSVQLIERYFVRFLERQNIKPAILRALDKIHTTKGKVSVRELADAAFTCNRHLLRQFIGQVGVNPKKYSAMVRFSKLMNEWMLNPASDVGNLAFDYGFYDLSHLNKEAVRFLGVPLHEIKEQNNSLNQNLV</sequence>
<gene>
    <name evidence="5" type="ORF">SDC9_177046</name>
</gene>
<organism evidence="5">
    <name type="scientific">bioreactor metagenome</name>
    <dbReference type="NCBI Taxonomy" id="1076179"/>
    <lineage>
        <taxon>unclassified sequences</taxon>
        <taxon>metagenomes</taxon>
        <taxon>ecological metagenomes</taxon>
    </lineage>
</organism>